<feature type="chain" id="PRO_5035964888" description="Carboxylic ester hydrolase" evidence="9">
    <location>
        <begin position="17"/>
        <end position="539"/>
    </location>
</feature>
<reference evidence="11" key="2">
    <citation type="submission" date="2020-06" db="EMBL/GenBank/DDBJ databases">
        <authorList>
            <person name="Sheffer M."/>
        </authorList>
    </citation>
    <scope>NUCLEOTIDE SEQUENCE</scope>
</reference>
<dbReference type="PRINTS" id="PR00878">
    <property type="entry name" value="CHOLNESTRASE"/>
</dbReference>
<evidence type="ECO:0000256" key="1">
    <source>
        <dbReference type="ARBA" id="ARBA00005964"/>
    </source>
</evidence>
<dbReference type="InterPro" id="IPR002018">
    <property type="entry name" value="CarbesteraseB"/>
</dbReference>
<keyword evidence="9" id="KW-0732">Signal</keyword>
<dbReference type="InterPro" id="IPR000997">
    <property type="entry name" value="Cholinesterase"/>
</dbReference>
<evidence type="ECO:0000313" key="12">
    <source>
        <dbReference type="Proteomes" id="UP000807504"/>
    </source>
</evidence>
<dbReference type="InterPro" id="IPR029058">
    <property type="entry name" value="AB_hydrolase_fold"/>
</dbReference>
<evidence type="ECO:0000256" key="5">
    <source>
        <dbReference type="ARBA" id="ARBA00023157"/>
    </source>
</evidence>
<evidence type="ECO:0000313" key="11">
    <source>
        <dbReference type="EMBL" id="KAF8794315.1"/>
    </source>
</evidence>
<dbReference type="InterPro" id="IPR019826">
    <property type="entry name" value="Carboxylesterase_B_AS"/>
</dbReference>
<keyword evidence="12" id="KW-1185">Reference proteome</keyword>
<proteinExistence type="inferred from homology"/>
<dbReference type="Gene3D" id="3.40.50.1820">
    <property type="entry name" value="alpha/beta hydrolase"/>
    <property type="match status" value="1"/>
</dbReference>
<evidence type="ECO:0000256" key="9">
    <source>
        <dbReference type="RuleBase" id="RU361235"/>
    </source>
</evidence>
<dbReference type="GO" id="GO:0006581">
    <property type="term" value="P:acetylcholine catabolic process"/>
    <property type="evidence" value="ECO:0007669"/>
    <property type="project" value="TreeGrafter"/>
</dbReference>
<sequence length="539" mass="60913">MLHLFLLIVVVGIISGQNNQPEINTPFGKIIGKLVYFYNIPVNTFQSIPYAKPPTGELRFKKPQPIEPWREPLLAHKLPPGCVQYSANPSQWYDDLPGKTQDCLYLNIWTPHTAGLEEKKTVMFWIHGGAFRIGSSRLDYYDGTVLTALGDVVVVTMNYRLTAEGFLYSGTDDAPGNMGLFDILEALKWVKCNIKFFGGDENNITLFGQSAGAITIGMFMTSPLARGLFVRAILQSGSPANLDAEDNSKDFNLSQKISEAVGCASDGNSLKNNPKEILRCLRDKDALELARIELNVSDNPQRGLYPRYGDDILPFNAREALIKGKFENIDILIGNNHDEGSLLITKAMRDTFGLFGEKNPKINKTFGEQIIRNNFKSFADTDAVVNHYLGNLNEDDYDKILYQVHTASGDYARVCPSVYMAESVAKKENTVLYYYFVHRTSSAPWAPWVGVPHSDEIQYVFGFPLRYPSNYTESEQLLSLQMIKVWTSFAKSGPKDLLKSWPQYTRQHHYYFTFGNSLKYEGTGPHLRNCEFFRPYFGF</sequence>
<protein>
    <recommendedName>
        <fullName evidence="9">Carboxylic ester hydrolase</fullName>
        <ecNumber evidence="9">3.1.1.-</ecNumber>
    </recommendedName>
</protein>
<feature type="domain" description="Carboxylesterase type B" evidence="10">
    <location>
        <begin position="20"/>
        <end position="521"/>
    </location>
</feature>
<name>A0A8T0FVL2_ARGBR</name>
<dbReference type="EMBL" id="JABXBU010000002">
    <property type="protein sequence ID" value="KAF8794315.1"/>
    <property type="molecule type" value="Genomic_DNA"/>
</dbReference>
<dbReference type="SUPFAM" id="SSF53474">
    <property type="entry name" value="alpha/beta-Hydrolases"/>
    <property type="match status" value="1"/>
</dbReference>
<gene>
    <name evidence="11" type="ORF">HNY73_002307</name>
</gene>
<feature type="active site" description="Acyl-ester intermediate" evidence="8">
    <location>
        <position position="210"/>
    </location>
</feature>
<dbReference type="PROSITE" id="PS00122">
    <property type="entry name" value="CARBOXYLESTERASE_B_1"/>
    <property type="match status" value="1"/>
</dbReference>
<feature type="signal peptide" evidence="9">
    <location>
        <begin position="1"/>
        <end position="16"/>
    </location>
</feature>
<dbReference type="InterPro" id="IPR050654">
    <property type="entry name" value="AChE-related_enzymes"/>
</dbReference>
<dbReference type="PANTHER" id="PTHR43918:SF4">
    <property type="entry name" value="CARBOXYLIC ESTER HYDROLASE"/>
    <property type="match status" value="1"/>
</dbReference>
<keyword evidence="2" id="KW-0719">Serine esterase</keyword>
<comment type="catalytic activity">
    <reaction evidence="7">
        <text>acetylcholine + H2O = choline + acetate + H(+)</text>
        <dbReference type="Rhea" id="RHEA:17561"/>
        <dbReference type="ChEBI" id="CHEBI:15354"/>
        <dbReference type="ChEBI" id="CHEBI:15355"/>
        <dbReference type="ChEBI" id="CHEBI:15377"/>
        <dbReference type="ChEBI" id="CHEBI:15378"/>
        <dbReference type="ChEBI" id="CHEBI:30089"/>
        <dbReference type="EC" id="3.1.1.7"/>
    </reaction>
</comment>
<feature type="active site" description="Charge relay system" evidence="8">
    <location>
        <position position="339"/>
    </location>
</feature>
<organism evidence="11 12">
    <name type="scientific">Argiope bruennichi</name>
    <name type="common">Wasp spider</name>
    <name type="synonym">Aranea bruennichi</name>
    <dbReference type="NCBI Taxonomy" id="94029"/>
    <lineage>
        <taxon>Eukaryota</taxon>
        <taxon>Metazoa</taxon>
        <taxon>Ecdysozoa</taxon>
        <taxon>Arthropoda</taxon>
        <taxon>Chelicerata</taxon>
        <taxon>Arachnida</taxon>
        <taxon>Araneae</taxon>
        <taxon>Araneomorphae</taxon>
        <taxon>Entelegynae</taxon>
        <taxon>Araneoidea</taxon>
        <taxon>Araneidae</taxon>
        <taxon>Argiope</taxon>
    </lineage>
</organism>
<dbReference type="FunFam" id="3.40.50.1820:FF:000029">
    <property type="entry name" value="Acetylcholinesterase"/>
    <property type="match status" value="1"/>
</dbReference>
<dbReference type="GO" id="GO:0005615">
    <property type="term" value="C:extracellular space"/>
    <property type="evidence" value="ECO:0007669"/>
    <property type="project" value="TreeGrafter"/>
</dbReference>
<dbReference type="GO" id="GO:0019695">
    <property type="term" value="P:choline metabolic process"/>
    <property type="evidence" value="ECO:0007669"/>
    <property type="project" value="TreeGrafter"/>
</dbReference>
<keyword evidence="4" id="KW-0531">Neurotransmitter degradation</keyword>
<accession>A0A8T0FVL2</accession>
<dbReference type="PANTHER" id="PTHR43918">
    <property type="entry name" value="ACETYLCHOLINESTERASE"/>
    <property type="match status" value="1"/>
</dbReference>
<dbReference type="Proteomes" id="UP000807504">
    <property type="component" value="Unassembled WGS sequence"/>
</dbReference>
<evidence type="ECO:0000256" key="2">
    <source>
        <dbReference type="ARBA" id="ARBA00022487"/>
    </source>
</evidence>
<comment type="caution">
    <text evidence="11">The sequence shown here is derived from an EMBL/GenBank/DDBJ whole genome shotgun (WGS) entry which is preliminary data.</text>
</comment>
<evidence type="ECO:0000256" key="7">
    <source>
        <dbReference type="ARBA" id="ARBA00048484"/>
    </source>
</evidence>
<evidence type="ECO:0000256" key="8">
    <source>
        <dbReference type="PIRSR" id="PIRSR600997-1"/>
    </source>
</evidence>
<dbReference type="Pfam" id="PF00135">
    <property type="entry name" value="COesterase"/>
    <property type="match status" value="1"/>
</dbReference>
<keyword evidence="6" id="KW-0325">Glycoprotein</keyword>
<keyword evidence="5" id="KW-1015">Disulfide bond</keyword>
<comment type="similarity">
    <text evidence="1 9">Belongs to the type-B carboxylesterase/lipase family.</text>
</comment>
<evidence type="ECO:0000259" key="10">
    <source>
        <dbReference type="Pfam" id="PF00135"/>
    </source>
</evidence>
<dbReference type="AlphaFoldDB" id="A0A8T0FVL2"/>
<evidence type="ECO:0000256" key="4">
    <source>
        <dbReference type="ARBA" id="ARBA00022867"/>
    </source>
</evidence>
<evidence type="ECO:0000256" key="3">
    <source>
        <dbReference type="ARBA" id="ARBA00022801"/>
    </source>
</evidence>
<dbReference type="EC" id="3.1.1.-" evidence="9"/>
<dbReference type="GO" id="GO:0003990">
    <property type="term" value="F:acetylcholinesterase activity"/>
    <property type="evidence" value="ECO:0007669"/>
    <property type="project" value="UniProtKB-EC"/>
</dbReference>
<keyword evidence="3 9" id="KW-0378">Hydrolase</keyword>
<reference evidence="11" key="1">
    <citation type="journal article" date="2020" name="bioRxiv">
        <title>Chromosome-level reference genome of the European wasp spider Argiope bruennichi: a resource for studies on range expansion and evolutionary adaptation.</title>
        <authorList>
            <person name="Sheffer M.M."/>
            <person name="Hoppe A."/>
            <person name="Krehenwinkel H."/>
            <person name="Uhl G."/>
            <person name="Kuss A.W."/>
            <person name="Jensen L."/>
            <person name="Jensen C."/>
            <person name="Gillespie R.G."/>
            <person name="Hoff K.J."/>
            <person name="Prost S."/>
        </authorList>
    </citation>
    <scope>NUCLEOTIDE SEQUENCE</scope>
</reference>
<dbReference type="GO" id="GO:0005886">
    <property type="term" value="C:plasma membrane"/>
    <property type="evidence" value="ECO:0007669"/>
    <property type="project" value="TreeGrafter"/>
</dbReference>
<evidence type="ECO:0000256" key="6">
    <source>
        <dbReference type="ARBA" id="ARBA00023180"/>
    </source>
</evidence>
<feature type="active site" description="Charge relay system" evidence="8">
    <location>
        <position position="453"/>
    </location>
</feature>